<feature type="non-terminal residue" evidence="4">
    <location>
        <position position="604"/>
    </location>
</feature>
<evidence type="ECO:0000259" key="2">
    <source>
        <dbReference type="Pfam" id="PF05699"/>
    </source>
</evidence>
<reference evidence="4 5" key="1">
    <citation type="submission" date="2019-08" db="EMBL/GenBank/DDBJ databases">
        <title>Whole genome of Aphis craccivora.</title>
        <authorList>
            <person name="Voronova N.V."/>
            <person name="Shulinski R.S."/>
            <person name="Bandarenka Y.V."/>
            <person name="Zhorov D.G."/>
            <person name="Warner D."/>
        </authorList>
    </citation>
    <scope>NUCLEOTIDE SEQUENCE [LARGE SCALE GENOMIC DNA]</scope>
    <source>
        <strain evidence="4">180601</strain>
        <tissue evidence="4">Whole Body</tissue>
    </source>
</reference>
<dbReference type="Pfam" id="PF05699">
    <property type="entry name" value="Dimer_Tnp_hAT"/>
    <property type="match status" value="1"/>
</dbReference>
<dbReference type="OrthoDB" id="6608753at2759"/>
<feature type="domain" description="HAT C-terminal dimerisation" evidence="2">
    <location>
        <begin position="509"/>
        <end position="577"/>
    </location>
</feature>
<evidence type="ECO:0000313" key="4">
    <source>
        <dbReference type="EMBL" id="KAF0770063.1"/>
    </source>
</evidence>
<organism evidence="4 5">
    <name type="scientific">Aphis craccivora</name>
    <name type="common">Cowpea aphid</name>
    <dbReference type="NCBI Taxonomy" id="307492"/>
    <lineage>
        <taxon>Eukaryota</taxon>
        <taxon>Metazoa</taxon>
        <taxon>Ecdysozoa</taxon>
        <taxon>Arthropoda</taxon>
        <taxon>Hexapoda</taxon>
        <taxon>Insecta</taxon>
        <taxon>Pterygota</taxon>
        <taxon>Neoptera</taxon>
        <taxon>Paraneoptera</taxon>
        <taxon>Hemiptera</taxon>
        <taxon>Sternorrhyncha</taxon>
        <taxon>Aphidomorpha</taxon>
        <taxon>Aphidoidea</taxon>
        <taxon>Aphididae</taxon>
        <taxon>Aphidini</taxon>
        <taxon>Aphis</taxon>
        <taxon>Aphis</taxon>
    </lineage>
</organism>
<dbReference type="GO" id="GO:0046983">
    <property type="term" value="F:protein dimerization activity"/>
    <property type="evidence" value="ECO:0007669"/>
    <property type="project" value="InterPro"/>
</dbReference>
<comment type="caution">
    <text evidence="4">The sequence shown here is derived from an EMBL/GenBank/DDBJ whole genome shotgun (WGS) entry which is preliminary data.</text>
</comment>
<evidence type="ECO:0000259" key="3">
    <source>
        <dbReference type="Pfam" id="PF14291"/>
    </source>
</evidence>
<dbReference type="PANTHER" id="PTHR45749">
    <property type="match status" value="1"/>
</dbReference>
<evidence type="ECO:0000256" key="1">
    <source>
        <dbReference type="SAM" id="Coils"/>
    </source>
</evidence>
<dbReference type="Proteomes" id="UP000478052">
    <property type="component" value="Unassembled WGS sequence"/>
</dbReference>
<dbReference type="PANTHER" id="PTHR45749:SF14">
    <property type="entry name" value="TTF-TYPE DOMAIN-CONTAINING PROTEIN"/>
    <property type="match status" value="1"/>
</dbReference>
<feature type="non-terminal residue" evidence="4">
    <location>
        <position position="1"/>
    </location>
</feature>
<dbReference type="Pfam" id="PF14291">
    <property type="entry name" value="DUF4371"/>
    <property type="match status" value="1"/>
</dbReference>
<dbReference type="InterPro" id="IPR012337">
    <property type="entry name" value="RNaseH-like_sf"/>
</dbReference>
<keyword evidence="1" id="KW-0175">Coiled coil</keyword>
<evidence type="ECO:0000313" key="5">
    <source>
        <dbReference type="Proteomes" id="UP000478052"/>
    </source>
</evidence>
<dbReference type="SUPFAM" id="SSF53098">
    <property type="entry name" value="Ribonuclease H-like"/>
    <property type="match status" value="1"/>
</dbReference>
<keyword evidence="5" id="KW-1185">Reference proteome</keyword>
<dbReference type="InterPro" id="IPR008906">
    <property type="entry name" value="HATC_C_dom"/>
</dbReference>
<name>A0A6G0ZGB1_APHCR</name>
<accession>A0A6G0ZGB1</accession>
<feature type="coiled-coil region" evidence="1">
    <location>
        <begin position="347"/>
        <end position="381"/>
    </location>
</feature>
<protein>
    <submittedName>
        <fullName evidence="4">Zinc finger MYM-type protein 1-like</fullName>
    </submittedName>
</protein>
<dbReference type="EMBL" id="VUJU01000490">
    <property type="protein sequence ID" value="KAF0770063.1"/>
    <property type="molecule type" value="Genomic_DNA"/>
</dbReference>
<feature type="domain" description="DUF4371" evidence="3">
    <location>
        <begin position="45"/>
        <end position="204"/>
    </location>
</feature>
<gene>
    <name evidence="4" type="ORF">FWK35_00024061</name>
</gene>
<proteinExistence type="predicted"/>
<dbReference type="InterPro" id="IPR025398">
    <property type="entry name" value="DUF4371"/>
</dbReference>
<dbReference type="AlphaFoldDB" id="A0A6G0ZGB1"/>
<sequence>GSFHRAAVSSNLIHKNGTSIYNSLQTSKLKEMEESKKALLKIFSSILYLTRQGLAIRGHTDENSNLQQLLTLRSEDSCELKNWLSRTKYKWISHKVQNEMISLLSKCVQKNLIGQIKNCKYYSIILDETTDSSCKEQVSICFRIVDKKLNVFELFLGFFETKFTDAATLYSLLTNVLSQFELDLSDCRGQCYDGAANVSGHITGLQKRINNVEPRALYVHCSAHTLNLVVQDSMMTVERSRDFLVLLKSLIVFVRNSPKRQSIFNDLQVENNLPSKSLRPFCPTRWCMRIVSLKTVSINYETIIEFLKTLSNEKSEVGAIAKGFLKKITKFDFLFLTNLMISIFDRVELLNAELQRVTLSFQEAQNKIKNVRASIQEQRNIGFDTVWYESKIKSNELGLKEKNETRIRKPNKRFIEGSESHIFSDIQDEYRALFYEIIDVTLVSLDRRFQKNVIEHLSSVERFIIGKETSHKDIIQFYGSDFDGDKLKLHRDMFLDVAKSRNVPIKNAEDVLKLIRNDDALSEMLPELKKLLCIMLVIPVSSCTSERSFSALRRLKTYIRSTMSQPRLNDISLLHVHHDEELNLDIVANEFINNSKVRKNTFAI</sequence>